<dbReference type="PANTHER" id="PTHR16515:SF49">
    <property type="entry name" value="GASTRULA ZINC FINGER PROTEIN XLCGF49.1-LIKE-RELATED"/>
    <property type="match status" value="1"/>
</dbReference>
<evidence type="ECO:0000256" key="3">
    <source>
        <dbReference type="ARBA" id="ARBA00022723"/>
    </source>
</evidence>
<dbReference type="PANTHER" id="PTHR16515">
    <property type="entry name" value="PR DOMAIN ZINC FINGER PROTEIN"/>
    <property type="match status" value="1"/>
</dbReference>
<organism evidence="14">
    <name type="scientific">Lepeophtheirus salmonis</name>
    <name type="common">Salmon louse</name>
    <name type="synonym">Caligus salmonis</name>
    <dbReference type="NCBI Taxonomy" id="72036"/>
    <lineage>
        <taxon>Eukaryota</taxon>
        <taxon>Metazoa</taxon>
        <taxon>Ecdysozoa</taxon>
        <taxon>Arthropoda</taxon>
        <taxon>Crustacea</taxon>
        <taxon>Multicrustacea</taxon>
        <taxon>Hexanauplia</taxon>
        <taxon>Copepoda</taxon>
        <taxon>Siphonostomatoida</taxon>
        <taxon>Caligidae</taxon>
        <taxon>Lepeophtheirus</taxon>
    </lineage>
</organism>
<evidence type="ECO:0000313" key="14">
    <source>
        <dbReference type="EMBL" id="CDW35516.1"/>
    </source>
</evidence>
<keyword evidence="4" id="KW-0677">Repeat</keyword>
<keyword evidence="3" id="KW-0479">Metal-binding</keyword>
<dbReference type="InterPro" id="IPR050331">
    <property type="entry name" value="Zinc_finger"/>
</dbReference>
<dbReference type="InterPro" id="IPR013087">
    <property type="entry name" value="Znf_C2H2_type"/>
</dbReference>
<evidence type="ECO:0000256" key="6">
    <source>
        <dbReference type="ARBA" id="ARBA00022833"/>
    </source>
</evidence>
<dbReference type="InterPro" id="IPR036236">
    <property type="entry name" value="Znf_C2H2_sf"/>
</dbReference>
<comment type="subcellular location">
    <subcellularLocation>
        <location evidence="1">Nucleus</location>
    </subcellularLocation>
</comment>
<dbReference type="EMBL" id="HACA01018155">
    <property type="protein sequence ID" value="CDW35516.1"/>
    <property type="molecule type" value="Transcribed_RNA"/>
</dbReference>
<evidence type="ECO:0000256" key="11">
    <source>
        <dbReference type="PROSITE-ProRule" id="PRU00042"/>
    </source>
</evidence>
<evidence type="ECO:0000256" key="2">
    <source>
        <dbReference type="ARBA" id="ARBA00006991"/>
    </source>
</evidence>
<feature type="domain" description="C2H2-type" evidence="13">
    <location>
        <begin position="43"/>
        <end position="66"/>
    </location>
</feature>
<evidence type="ECO:0000256" key="10">
    <source>
        <dbReference type="ARBA" id="ARBA00023242"/>
    </source>
</evidence>
<feature type="region of interest" description="Disordered" evidence="12">
    <location>
        <begin position="1"/>
        <end position="40"/>
    </location>
</feature>
<dbReference type="Pfam" id="PF00096">
    <property type="entry name" value="zf-C2H2"/>
    <property type="match status" value="4"/>
</dbReference>
<dbReference type="SUPFAM" id="SSF57667">
    <property type="entry name" value="beta-beta-alpha zinc fingers"/>
    <property type="match status" value="4"/>
</dbReference>
<keyword evidence="6" id="KW-0862">Zinc</keyword>
<evidence type="ECO:0000256" key="7">
    <source>
        <dbReference type="ARBA" id="ARBA00023015"/>
    </source>
</evidence>
<dbReference type="GO" id="GO:0005634">
    <property type="term" value="C:nucleus"/>
    <property type="evidence" value="ECO:0007669"/>
    <property type="project" value="UniProtKB-SubCell"/>
</dbReference>
<dbReference type="PROSITE" id="PS00028">
    <property type="entry name" value="ZINC_FINGER_C2H2_1"/>
    <property type="match status" value="6"/>
</dbReference>
<evidence type="ECO:0000256" key="4">
    <source>
        <dbReference type="ARBA" id="ARBA00022737"/>
    </source>
</evidence>
<dbReference type="GO" id="GO:0003677">
    <property type="term" value="F:DNA binding"/>
    <property type="evidence" value="ECO:0007669"/>
    <property type="project" value="UniProtKB-KW"/>
</dbReference>
<keyword evidence="8" id="KW-0238">DNA-binding</keyword>
<keyword evidence="9" id="KW-0804">Transcription</keyword>
<protein>
    <recommendedName>
        <fullName evidence="13">C2H2-type domain-containing protein</fullName>
    </recommendedName>
</protein>
<evidence type="ECO:0000256" key="12">
    <source>
        <dbReference type="SAM" id="MobiDB-lite"/>
    </source>
</evidence>
<feature type="domain" description="C2H2-type" evidence="13">
    <location>
        <begin position="315"/>
        <end position="339"/>
    </location>
</feature>
<feature type="domain" description="C2H2-type" evidence="13">
    <location>
        <begin position="286"/>
        <end position="314"/>
    </location>
</feature>
<evidence type="ECO:0000256" key="9">
    <source>
        <dbReference type="ARBA" id="ARBA00023163"/>
    </source>
</evidence>
<evidence type="ECO:0000256" key="5">
    <source>
        <dbReference type="ARBA" id="ARBA00022771"/>
    </source>
</evidence>
<dbReference type="GO" id="GO:0008270">
    <property type="term" value="F:zinc ion binding"/>
    <property type="evidence" value="ECO:0007669"/>
    <property type="project" value="UniProtKB-KW"/>
</dbReference>
<evidence type="ECO:0000256" key="1">
    <source>
        <dbReference type="ARBA" id="ARBA00004123"/>
    </source>
</evidence>
<feature type="domain" description="C2H2-type" evidence="13">
    <location>
        <begin position="72"/>
        <end position="100"/>
    </location>
</feature>
<dbReference type="FunFam" id="3.30.160.60:FF:000075">
    <property type="entry name" value="Putative zinc finger protein 536"/>
    <property type="match status" value="1"/>
</dbReference>
<reference evidence="14" key="1">
    <citation type="submission" date="2014-05" db="EMBL/GenBank/DDBJ databases">
        <authorList>
            <person name="Chronopoulou M."/>
        </authorList>
    </citation>
    <scope>NUCLEOTIDE SEQUENCE</scope>
    <source>
        <tissue evidence="14">Whole organism</tissue>
    </source>
</reference>
<evidence type="ECO:0000256" key="8">
    <source>
        <dbReference type="ARBA" id="ARBA00023125"/>
    </source>
</evidence>
<proteinExistence type="inferred from homology"/>
<name>A0A0K2UCT2_LEPSM</name>
<dbReference type="SMART" id="SM00355">
    <property type="entry name" value="ZnF_C2H2"/>
    <property type="match status" value="6"/>
</dbReference>
<keyword evidence="5 11" id="KW-0863">Zinc-finger</keyword>
<dbReference type="Pfam" id="PF12874">
    <property type="entry name" value="zf-met"/>
    <property type="match status" value="1"/>
</dbReference>
<dbReference type="GO" id="GO:0010468">
    <property type="term" value="P:regulation of gene expression"/>
    <property type="evidence" value="ECO:0007669"/>
    <property type="project" value="TreeGrafter"/>
</dbReference>
<feature type="region of interest" description="Disordered" evidence="12">
    <location>
        <begin position="126"/>
        <end position="148"/>
    </location>
</feature>
<keyword evidence="7" id="KW-0805">Transcription regulation</keyword>
<feature type="domain" description="C2H2-type" evidence="13">
    <location>
        <begin position="257"/>
        <end position="285"/>
    </location>
</feature>
<keyword evidence="10" id="KW-0539">Nucleus</keyword>
<dbReference type="PROSITE" id="PS50157">
    <property type="entry name" value="ZINC_FINGER_C2H2_2"/>
    <property type="match status" value="6"/>
</dbReference>
<dbReference type="Gene3D" id="3.30.160.60">
    <property type="entry name" value="Classic Zinc Finger"/>
    <property type="match status" value="5"/>
</dbReference>
<dbReference type="AlphaFoldDB" id="A0A0K2UCT2"/>
<sequence length="339" mass="37945">MSHEGSVTKAKAESSSSSEEEEEILGSEPLKKKGKKSRNPKIYSCPTCCRSFTTKGNLEFHVNSIHLRITAYECNICSKVFAQAGNLKTHLENVHAKVRRFPCLFCSKAFSQKTALQNHHFNVHIQMHQQQSQQQPQQQRLAQQHSQQQTFHPPAQIEIVQNPLLMDPNAIQHLVQASNIGGIIGGGKPKRKNFIPLQTISETDLLRQGVQVIQAPQHVTVTALDGTPGGTPLDLGVYHQPLQSQSMASKGSKKKKHACTLCDKAFAQIINLRTHVATVHEGKKNYPCPECDKNFTQKGNLKAHITTIHQKMKNFQCVYCHKLFSQKGNMKTHIKNTHS</sequence>
<evidence type="ECO:0000259" key="13">
    <source>
        <dbReference type="PROSITE" id="PS50157"/>
    </source>
</evidence>
<dbReference type="OrthoDB" id="6364123at2759"/>
<comment type="similarity">
    <text evidence="2">Belongs to the krueppel C2H2-type zinc-finger protein family.</text>
</comment>
<accession>A0A0K2UCT2</accession>
<feature type="domain" description="C2H2-type" evidence="13">
    <location>
        <begin position="101"/>
        <end position="124"/>
    </location>
</feature>